<dbReference type="OrthoDB" id="3191472at2"/>
<evidence type="ECO:0008006" key="3">
    <source>
        <dbReference type="Google" id="ProtNLM"/>
    </source>
</evidence>
<dbReference type="AlphaFoldDB" id="A0A8J3AFB0"/>
<name>A0A8J3AFB0_9BACI</name>
<dbReference type="PANTHER" id="PTHR40056:SF1">
    <property type="entry name" value="DUF1836 DOMAIN-CONTAINING PROTEIN"/>
    <property type="match status" value="1"/>
</dbReference>
<dbReference type="PANTHER" id="PTHR40056">
    <property type="entry name" value="HYPOTHETICAL CYTOSOLIC PROTEIN"/>
    <property type="match status" value="1"/>
</dbReference>
<sequence>MIKINDLIEKLDLDKKIELEDIPEIDLYMDQVIQLFDNKFAKTDSDEKILTKTMINNYAKAKLLFPIKNKKYTKKHIILISLIYHLKGALSINDIKDTLNGLNKKIHEEDDLNIDDLYNSFLEINERNVTNFKTDLQSRVNDVSSLLNESDQKDLEYFEQLLCIASFVNISNLYKSAAEKLVAEIQFKDK</sequence>
<evidence type="ECO:0000313" key="2">
    <source>
        <dbReference type="Proteomes" id="UP000626244"/>
    </source>
</evidence>
<keyword evidence="2" id="KW-1185">Reference proteome</keyword>
<dbReference type="EMBL" id="BMHB01000001">
    <property type="protein sequence ID" value="GGI12839.1"/>
    <property type="molecule type" value="Genomic_DNA"/>
</dbReference>
<dbReference type="InterPro" id="IPR014975">
    <property type="entry name" value="DUF1836"/>
</dbReference>
<dbReference type="RefSeq" id="WP_087997880.1">
    <property type="nucleotide sequence ID" value="NZ_BMHB01000001.1"/>
</dbReference>
<dbReference type="Proteomes" id="UP000626244">
    <property type="component" value="Unassembled WGS sequence"/>
</dbReference>
<protein>
    <recommendedName>
        <fullName evidence="3">DUF1836 domain-containing protein</fullName>
    </recommendedName>
</protein>
<evidence type="ECO:0000313" key="1">
    <source>
        <dbReference type="EMBL" id="GGI12839.1"/>
    </source>
</evidence>
<gene>
    <name evidence="1" type="ORF">GCM10007380_14920</name>
</gene>
<dbReference type="Pfam" id="PF08876">
    <property type="entry name" value="DUF1836"/>
    <property type="match status" value="1"/>
</dbReference>
<accession>A0A8J3AFB0</accession>
<organism evidence="1 2">
    <name type="scientific">Gottfriedia solisilvae</name>
    <dbReference type="NCBI Taxonomy" id="1516104"/>
    <lineage>
        <taxon>Bacteria</taxon>
        <taxon>Bacillati</taxon>
        <taxon>Bacillota</taxon>
        <taxon>Bacilli</taxon>
        <taxon>Bacillales</taxon>
        <taxon>Bacillaceae</taxon>
        <taxon>Gottfriedia</taxon>
    </lineage>
</organism>
<comment type="caution">
    <text evidence="1">The sequence shown here is derived from an EMBL/GenBank/DDBJ whole genome shotgun (WGS) entry which is preliminary data.</text>
</comment>
<reference evidence="2" key="1">
    <citation type="journal article" date="2019" name="Int. J. Syst. Evol. Microbiol.">
        <title>The Global Catalogue of Microorganisms (GCM) 10K type strain sequencing project: providing services to taxonomists for standard genome sequencing and annotation.</title>
        <authorList>
            <consortium name="The Broad Institute Genomics Platform"/>
            <consortium name="The Broad Institute Genome Sequencing Center for Infectious Disease"/>
            <person name="Wu L."/>
            <person name="Ma J."/>
        </authorList>
    </citation>
    <scope>NUCLEOTIDE SEQUENCE [LARGE SCALE GENOMIC DNA]</scope>
    <source>
        <strain evidence="2">CGMCC 1.14993</strain>
    </source>
</reference>
<proteinExistence type="predicted"/>